<reference evidence="2 3" key="1">
    <citation type="submission" date="2016-10" db="EMBL/GenBank/DDBJ databases">
        <authorList>
            <person name="de Groot N.N."/>
        </authorList>
    </citation>
    <scope>NUCLEOTIDE SEQUENCE [LARGE SCALE GENOMIC DNA]</scope>
    <source>
        <strain evidence="2 3">CPCC 100156</strain>
    </source>
</reference>
<sequence length="141" mass="15037">MIARRGLAALLLAPAAAWAAEPEARRAIGGSLVALAAEPAVSLPLRSAARGRQRAVYEGLRMPGPAVALVAERWLVGWGRQGEHGLFLAFDWQAEQLFLLLLDEGEAVYLAPGRFARWPEPLAEPFARFAPGIAGGPGFVD</sequence>
<evidence type="ECO:0000313" key="2">
    <source>
        <dbReference type="EMBL" id="SDC38689.1"/>
    </source>
</evidence>
<name>A0A1G6L5W3_9PROT</name>
<feature type="signal peptide" evidence="1">
    <location>
        <begin position="1"/>
        <end position="19"/>
    </location>
</feature>
<keyword evidence="1" id="KW-0732">Signal</keyword>
<dbReference type="AlphaFoldDB" id="A0A1G6L5W3"/>
<feature type="chain" id="PRO_5011483385" evidence="1">
    <location>
        <begin position="20"/>
        <end position="141"/>
    </location>
</feature>
<protein>
    <submittedName>
        <fullName evidence="2">Uncharacterized protein</fullName>
    </submittedName>
</protein>
<evidence type="ECO:0000313" key="3">
    <source>
        <dbReference type="Proteomes" id="UP000198925"/>
    </source>
</evidence>
<evidence type="ECO:0000256" key="1">
    <source>
        <dbReference type="SAM" id="SignalP"/>
    </source>
</evidence>
<dbReference type="RefSeq" id="WP_090660602.1">
    <property type="nucleotide sequence ID" value="NZ_FMZX01000001.1"/>
</dbReference>
<dbReference type="Proteomes" id="UP000198925">
    <property type="component" value="Unassembled WGS sequence"/>
</dbReference>
<dbReference type="STRING" id="938405.SAMN02927895_03765"/>
<proteinExistence type="predicted"/>
<organism evidence="2 3">
    <name type="scientific">Belnapia rosea</name>
    <dbReference type="NCBI Taxonomy" id="938405"/>
    <lineage>
        <taxon>Bacteria</taxon>
        <taxon>Pseudomonadati</taxon>
        <taxon>Pseudomonadota</taxon>
        <taxon>Alphaproteobacteria</taxon>
        <taxon>Acetobacterales</taxon>
        <taxon>Roseomonadaceae</taxon>
        <taxon>Belnapia</taxon>
    </lineage>
</organism>
<keyword evidence="3" id="KW-1185">Reference proteome</keyword>
<accession>A0A1G6L5W3</accession>
<dbReference type="EMBL" id="FMZX01000001">
    <property type="protein sequence ID" value="SDC38689.1"/>
    <property type="molecule type" value="Genomic_DNA"/>
</dbReference>
<gene>
    <name evidence="2" type="ORF">SAMN04487779_1001774</name>
</gene>